<dbReference type="Pfam" id="PF06055">
    <property type="entry name" value="ExoD"/>
    <property type="match status" value="1"/>
</dbReference>
<keyword evidence="3" id="KW-1185">Reference proteome</keyword>
<feature type="transmembrane region" description="Helical" evidence="1">
    <location>
        <begin position="142"/>
        <end position="167"/>
    </location>
</feature>
<name>A0A4R2LRU6_9GAMM</name>
<keyword evidence="1" id="KW-0472">Membrane</keyword>
<organism evidence="2 3">
    <name type="scientific">Plasticicumulans lactativorans</name>
    <dbReference type="NCBI Taxonomy" id="1133106"/>
    <lineage>
        <taxon>Bacteria</taxon>
        <taxon>Pseudomonadati</taxon>
        <taxon>Pseudomonadota</taxon>
        <taxon>Gammaproteobacteria</taxon>
        <taxon>Candidatus Competibacteraceae</taxon>
        <taxon>Plasticicumulans</taxon>
    </lineage>
</organism>
<gene>
    <name evidence="2" type="ORF">EV699_105175</name>
</gene>
<dbReference type="AlphaFoldDB" id="A0A4R2LRU6"/>
<evidence type="ECO:0008006" key="4">
    <source>
        <dbReference type="Google" id="ProtNLM"/>
    </source>
</evidence>
<dbReference type="RefSeq" id="WP_132539769.1">
    <property type="nucleotide sequence ID" value="NZ_SLWY01000005.1"/>
</dbReference>
<reference evidence="2 3" key="1">
    <citation type="submission" date="2019-03" db="EMBL/GenBank/DDBJ databases">
        <title>Genomic Encyclopedia of Type Strains, Phase IV (KMG-IV): sequencing the most valuable type-strain genomes for metagenomic binning, comparative biology and taxonomic classification.</title>
        <authorList>
            <person name="Goeker M."/>
        </authorList>
    </citation>
    <scope>NUCLEOTIDE SEQUENCE [LARGE SCALE GENOMIC DNA]</scope>
    <source>
        <strain evidence="2 3">DSM 25287</strain>
    </source>
</reference>
<evidence type="ECO:0000313" key="2">
    <source>
        <dbReference type="EMBL" id="TCO82385.1"/>
    </source>
</evidence>
<dbReference type="OrthoDB" id="8635607at2"/>
<keyword evidence="1" id="KW-0812">Transmembrane</keyword>
<comment type="caution">
    <text evidence="2">The sequence shown here is derived from an EMBL/GenBank/DDBJ whole genome shotgun (WGS) entry which is preliminary data.</text>
</comment>
<accession>A0A4R2LRU6</accession>
<evidence type="ECO:0000313" key="3">
    <source>
        <dbReference type="Proteomes" id="UP000295765"/>
    </source>
</evidence>
<dbReference type="Proteomes" id="UP000295765">
    <property type="component" value="Unassembled WGS sequence"/>
</dbReference>
<feature type="transmembrane region" description="Helical" evidence="1">
    <location>
        <begin position="174"/>
        <end position="197"/>
    </location>
</feature>
<dbReference type="EMBL" id="SLWY01000005">
    <property type="protein sequence ID" value="TCO82385.1"/>
    <property type="molecule type" value="Genomic_DNA"/>
</dbReference>
<sequence length="207" mass="22371">MSTVSLPPGQARTSELLEDFASRLDGERVRLGDLVSLLGNRSFGILLLLFAMPNLVPLPPGSSTVFGIPLMLVSLQMMLGWPTPWMPRWALERSIARNVFVGMLDKVLPRIRWLERWLRPRAVHWTGLRAERVLGGYCALQAFVLALPLPLANLPPALTIVLVALGLMERDGLLVMAGCVAGLLSLAIASAVSFTAAKVALTVLGLG</sequence>
<dbReference type="PIRSF" id="PIRSF033239">
    <property type="entry name" value="ExoD"/>
    <property type="match status" value="1"/>
</dbReference>
<keyword evidence="1" id="KW-1133">Transmembrane helix</keyword>
<evidence type="ECO:0000256" key="1">
    <source>
        <dbReference type="SAM" id="Phobius"/>
    </source>
</evidence>
<protein>
    <recommendedName>
        <fullName evidence="4">Exopolysaccharide synthesis protein ExoD</fullName>
    </recommendedName>
</protein>
<proteinExistence type="predicted"/>
<dbReference type="PANTHER" id="PTHR41795">
    <property type="entry name" value="EXOPOLYSACCHARIDE SYNTHESIS PROTEIN"/>
    <property type="match status" value="1"/>
</dbReference>
<dbReference type="PANTHER" id="PTHR41795:SF1">
    <property type="entry name" value="EXOPOLYSACCHARIDE SYNTHESIS PROTEIN"/>
    <property type="match status" value="1"/>
</dbReference>
<dbReference type="InterPro" id="IPR010331">
    <property type="entry name" value="ExoD"/>
</dbReference>